<name>A0A975SLY7_9RHOO</name>
<evidence type="ECO:0000256" key="4">
    <source>
        <dbReference type="ARBA" id="ARBA00023002"/>
    </source>
</evidence>
<dbReference type="EMBL" id="CP064782">
    <property type="protein sequence ID" value="QWT48335.1"/>
    <property type="molecule type" value="Genomic_DNA"/>
</dbReference>
<dbReference type="Pfam" id="PF01070">
    <property type="entry name" value="FMN_dh"/>
    <property type="match status" value="1"/>
</dbReference>
<dbReference type="KEGG" id="aiq:Azoinq_10760"/>
<evidence type="ECO:0000259" key="6">
    <source>
        <dbReference type="PROSITE" id="PS51349"/>
    </source>
</evidence>
<evidence type="ECO:0000313" key="8">
    <source>
        <dbReference type="Proteomes" id="UP000683428"/>
    </source>
</evidence>
<evidence type="ECO:0000256" key="1">
    <source>
        <dbReference type="ARBA" id="ARBA00001917"/>
    </source>
</evidence>
<dbReference type="InterPro" id="IPR012133">
    <property type="entry name" value="Alpha-hydoxy_acid_DH_FMN"/>
</dbReference>
<dbReference type="InterPro" id="IPR000262">
    <property type="entry name" value="FMN-dep_DH"/>
</dbReference>
<evidence type="ECO:0000256" key="3">
    <source>
        <dbReference type="ARBA" id="ARBA00022643"/>
    </source>
</evidence>
<dbReference type="GO" id="GO:0016614">
    <property type="term" value="F:oxidoreductase activity, acting on CH-OH group of donors"/>
    <property type="evidence" value="ECO:0007669"/>
    <property type="project" value="UniProtKB-ARBA"/>
</dbReference>
<keyword evidence="8" id="KW-1185">Reference proteome</keyword>
<keyword evidence="3" id="KW-0288">FMN</keyword>
<keyword evidence="2" id="KW-0285">Flavoprotein</keyword>
<dbReference type="PANTHER" id="PTHR10578:SF107">
    <property type="entry name" value="2-HYDROXYACID OXIDASE 1"/>
    <property type="match status" value="1"/>
</dbReference>
<protein>
    <submittedName>
        <fullName evidence="7">Alpha-hydroxy-acid oxidizing protein</fullName>
    </submittedName>
</protein>
<dbReference type="InterPro" id="IPR037396">
    <property type="entry name" value="FMN_HAD"/>
</dbReference>
<dbReference type="CDD" id="cd02809">
    <property type="entry name" value="alpha_hydroxyacid_oxid_FMN"/>
    <property type="match status" value="1"/>
</dbReference>
<comment type="cofactor">
    <cofactor evidence="1">
        <name>FMN</name>
        <dbReference type="ChEBI" id="CHEBI:58210"/>
    </cofactor>
</comment>
<dbReference type="GO" id="GO:0010181">
    <property type="term" value="F:FMN binding"/>
    <property type="evidence" value="ECO:0007669"/>
    <property type="project" value="InterPro"/>
</dbReference>
<gene>
    <name evidence="7" type="ORF">Azoinq_10760</name>
</gene>
<dbReference type="Proteomes" id="UP000683428">
    <property type="component" value="Chromosome"/>
</dbReference>
<organism evidence="7 8">
    <name type="scientific">Azospira inquinata</name>
    <dbReference type="NCBI Taxonomy" id="2785627"/>
    <lineage>
        <taxon>Bacteria</taxon>
        <taxon>Pseudomonadati</taxon>
        <taxon>Pseudomonadota</taxon>
        <taxon>Betaproteobacteria</taxon>
        <taxon>Rhodocyclales</taxon>
        <taxon>Rhodocyclaceae</taxon>
        <taxon>Azospira</taxon>
    </lineage>
</organism>
<dbReference type="PROSITE" id="PS51349">
    <property type="entry name" value="FMN_HYDROXY_ACID_DH_2"/>
    <property type="match status" value="1"/>
</dbReference>
<sequence>MSPLKPRLEHLPPDLVCLTDYEPYARERLDDNAWAYLHSGAADELTMARNREAFARLQLWPRLLRDLARGHTQQELFGQTLDHPLLLAPVAHQGLYHPAGELASAQGAAALGAPLVVSTLASQPLEAVAQAAEGPLWFQLYFQPDRDFTLSLVRRAEAAGYQALVVTVDAPIFGLRNREQRAGFHLSPGLEAANLRSMAPFQPAPLGPGERMVFQGLMAYAPTWADIAWLRSQTALPLLLKGVLHPGDALQGEALGVDGIIVSNHGGRTQDTVPPSIQALPRIATALEGRLPLLLDGGIRRGSDVFKALALGARAVLIGRPYIYGLATAGALGVAHCLKLLREELEVVMALNGCATLADITPDSLFPDPAPPGP</sequence>
<dbReference type="RefSeq" id="WP_216129220.1">
    <property type="nucleotide sequence ID" value="NZ_CP064782.1"/>
</dbReference>
<proteinExistence type="inferred from homology"/>
<evidence type="ECO:0000313" key="7">
    <source>
        <dbReference type="EMBL" id="QWT48335.1"/>
    </source>
</evidence>
<dbReference type="FunFam" id="3.20.20.70:FF:000029">
    <property type="entry name" value="L-lactate dehydrogenase"/>
    <property type="match status" value="1"/>
</dbReference>
<feature type="domain" description="FMN hydroxy acid dehydrogenase" evidence="6">
    <location>
        <begin position="10"/>
        <end position="370"/>
    </location>
</feature>
<accession>A0A975SLY7</accession>
<keyword evidence="4" id="KW-0560">Oxidoreductase</keyword>
<comment type="similarity">
    <text evidence="5">Belongs to the FMN-dependent alpha-hydroxy acid dehydrogenase family.</text>
</comment>
<dbReference type="PANTHER" id="PTHR10578">
    <property type="entry name" value="S -2-HYDROXY-ACID OXIDASE-RELATED"/>
    <property type="match status" value="1"/>
</dbReference>
<evidence type="ECO:0000256" key="5">
    <source>
        <dbReference type="ARBA" id="ARBA00024042"/>
    </source>
</evidence>
<evidence type="ECO:0000256" key="2">
    <source>
        <dbReference type="ARBA" id="ARBA00022630"/>
    </source>
</evidence>
<dbReference type="PIRSF" id="PIRSF000138">
    <property type="entry name" value="Al-hdrx_acd_dh"/>
    <property type="match status" value="1"/>
</dbReference>
<reference evidence="7" key="1">
    <citation type="submission" date="2020-11" db="EMBL/GenBank/DDBJ databases">
        <title>Azospira inquinata sp. nov.</title>
        <authorList>
            <person name="Moe W.M."/>
            <person name="Mikes M.C."/>
        </authorList>
    </citation>
    <scope>NUCLEOTIDE SEQUENCE</scope>
    <source>
        <strain evidence="7">Azo-3</strain>
    </source>
</reference>
<dbReference type="AlphaFoldDB" id="A0A975SLY7"/>